<dbReference type="PROSITE" id="PS50088">
    <property type="entry name" value="ANK_REPEAT"/>
    <property type="match status" value="2"/>
</dbReference>
<evidence type="ECO:0000313" key="4">
    <source>
        <dbReference type="EMBL" id="CAL1529201.1"/>
    </source>
</evidence>
<organism evidence="4 5">
    <name type="scientific">Lymnaea stagnalis</name>
    <name type="common">Great pond snail</name>
    <name type="synonym">Helix stagnalis</name>
    <dbReference type="NCBI Taxonomy" id="6523"/>
    <lineage>
        <taxon>Eukaryota</taxon>
        <taxon>Metazoa</taxon>
        <taxon>Spiralia</taxon>
        <taxon>Lophotrochozoa</taxon>
        <taxon>Mollusca</taxon>
        <taxon>Gastropoda</taxon>
        <taxon>Heterobranchia</taxon>
        <taxon>Euthyneura</taxon>
        <taxon>Panpulmonata</taxon>
        <taxon>Hygrophila</taxon>
        <taxon>Lymnaeoidea</taxon>
        <taxon>Lymnaeidae</taxon>
        <taxon>Lymnaea</taxon>
    </lineage>
</organism>
<name>A0AAV2H666_LYMST</name>
<dbReference type="Gene3D" id="1.25.40.20">
    <property type="entry name" value="Ankyrin repeat-containing domain"/>
    <property type="match status" value="1"/>
</dbReference>
<dbReference type="PANTHER" id="PTHR24171:SF8">
    <property type="entry name" value="BRCA1-ASSOCIATED RING DOMAIN PROTEIN 1"/>
    <property type="match status" value="1"/>
</dbReference>
<dbReference type="Proteomes" id="UP001497497">
    <property type="component" value="Unassembled WGS sequence"/>
</dbReference>
<dbReference type="Pfam" id="PF12796">
    <property type="entry name" value="Ank_2"/>
    <property type="match status" value="1"/>
</dbReference>
<dbReference type="GO" id="GO:0004842">
    <property type="term" value="F:ubiquitin-protein transferase activity"/>
    <property type="evidence" value="ECO:0007669"/>
    <property type="project" value="TreeGrafter"/>
</dbReference>
<dbReference type="SMART" id="SM00248">
    <property type="entry name" value="ANK"/>
    <property type="match status" value="3"/>
</dbReference>
<dbReference type="PANTHER" id="PTHR24171">
    <property type="entry name" value="ANKYRIN REPEAT DOMAIN-CONTAINING PROTEIN 39-RELATED"/>
    <property type="match status" value="1"/>
</dbReference>
<feature type="repeat" description="ANK" evidence="3">
    <location>
        <begin position="80"/>
        <end position="112"/>
    </location>
</feature>
<dbReference type="GO" id="GO:0070531">
    <property type="term" value="C:BRCA1-A complex"/>
    <property type="evidence" value="ECO:0007669"/>
    <property type="project" value="TreeGrafter"/>
</dbReference>
<evidence type="ECO:0000256" key="3">
    <source>
        <dbReference type="PROSITE-ProRule" id="PRU00023"/>
    </source>
</evidence>
<keyword evidence="5" id="KW-1185">Reference proteome</keyword>
<sequence length="148" mass="16051">MTANEDDSWPGQLIHQAAIYNNVELLQCLLQGEEKSNINAQDVCGRTAVYTAVSNGSLQCLDLLLDHGADTNIPAGSRCHNMTPLHEAILDSKLEALAILLARGADLTVTDVSGKTPLALAKYMKNREAVDLIEREKGDNFLPVHEAN</sequence>
<evidence type="ECO:0000256" key="2">
    <source>
        <dbReference type="ARBA" id="ARBA00023043"/>
    </source>
</evidence>
<dbReference type="GO" id="GO:0031436">
    <property type="term" value="C:BRCA1-BARD1 complex"/>
    <property type="evidence" value="ECO:0007669"/>
    <property type="project" value="TreeGrafter"/>
</dbReference>
<dbReference type="SUPFAM" id="SSF48403">
    <property type="entry name" value="Ankyrin repeat"/>
    <property type="match status" value="1"/>
</dbReference>
<evidence type="ECO:0000313" key="5">
    <source>
        <dbReference type="Proteomes" id="UP001497497"/>
    </source>
</evidence>
<evidence type="ECO:0000256" key="1">
    <source>
        <dbReference type="ARBA" id="ARBA00022737"/>
    </source>
</evidence>
<feature type="repeat" description="ANK" evidence="3">
    <location>
        <begin position="44"/>
        <end position="76"/>
    </location>
</feature>
<dbReference type="AlphaFoldDB" id="A0AAV2H666"/>
<dbReference type="GO" id="GO:0085020">
    <property type="term" value="P:protein K6-linked ubiquitination"/>
    <property type="evidence" value="ECO:0007669"/>
    <property type="project" value="TreeGrafter"/>
</dbReference>
<keyword evidence="1" id="KW-0677">Repeat</keyword>
<protein>
    <submittedName>
        <fullName evidence="4">Uncharacterized protein</fullName>
    </submittedName>
</protein>
<dbReference type="InterPro" id="IPR002110">
    <property type="entry name" value="Ankyrin_rpt"/>
</dbReference>
<gene>
    <name evidence="4" type="ORF">GSLYS_00003356001</name>
</gene>
<dbReference type="PROSITE" id="PS50297">
    <property type="entry name" value="ANK_REP_REGION"/>
    <property type="match status" value="2"/>
</dbReference>
<reference evidence="4 5" key="1">
    <citation type="submission" date="2024-04" db="EMBL/GenBank/DDBJ databases">
        <authorList>
            <consortium name="Genoscope - CEA"/>
            <person name="William W."/>
        </authorList>
    </citation>
    <scope>NUCLEOTIDE SEQUENCE [LARGE SCALE GENOMIC DNA]</scope>
</reference>
<proteinExistence type="predicted"/>
<comment type="caution">
    <text evidence="4">The sequence shown here is derived from an EMBL/GenBank/DDBJ whole genome shotgun (WGS) entry which is preliminary data.</text>
</comment>
<keyword evidence="2 3" id="KW-0040">ANK repeat</keyword>
<accession>A0AAV2H666</accession>
<dbReference type="EMBL" id="CAXITT010000044">
    <property type="protein sequence ID" value="CAL1529201.1"/>
    <property type="molecule type" value="Genomic_DNA"/>
</dbReference>
<dbReference type="InterPro" id="IPR036770">
    <property type="entry name" value="Ankyrin_rpt-contain_sf"/>
</dbReference>